<dbReference type="InterPro" id="IPR015943">
    <property type="entry name" value="WD40/YVTN_repeat-like_dom_sf"/>
</dbReference>
<evidence type="ECO:0000256" key="2">
    <source>
        <dbReference type="ARBA" id="ARBA00022737"/>
    </source>
</evidence>
<dbReference type="Gene3D" id="2.130.10.10">
    <property type="entry name" value="YVTN repeat-like/Quinoprotein amine dehydrogenase"/>
    <property type="match status" value="1"/>
</dbReference>
<name>A0AAD5CKH9_AMBAR</name>
<dbReference type="InterPro" id="IPR001680">
    <property type="entry name" value="WD40_rpt"/>
</dbReference>
<dbReference type="SUPFAM" id="SSF50978">
    <property type="entry name" value="WD40 repeat-like"/>
    <property type="match status" value="1"/>
</dbReference>
<keyword evidence="5" id="KW-1185">Reference proteome</keyword>
<evidence type="ECO:0000256" key="1">
    <source>
        <dbReference type="ARBA" id="ARBA00022574"/>
    </source>
</evidence>
<dbReference type="PROSITE" id="PS50082">
    <property type="entry name" value="WD_REPEATS_2"/>
    <property type="match status" value="1"/>
</dbReference>
<evidence type="ECO:0000313" key="4">
    <source>
        <dbReference type="EMBL" id="KAI7742219.1"/>
    </source>
</evidence>
<dbReference type="InterPro" id="IPR036322">
    <property type="entry name" value="WD40_repeat_dom_sf"/>
</dbReference>
<feature type="repeat" description="WD" evidence="3">
    <location>
        <begin position="74"/>
        <end position="106"/>
    </location>
</feature>
<evidence type="ECO:0000256" key="3">
    <source>
        <dbReference type="PROSITE-ProRule" id="PRU00221"/>
    </source>
</evidence>
<dbReference type="Pfam" id="PF00400">
    <property type="entry name" value="WD40"/>
    <property type="match status" value="1"/>
</dbReference>
<protein>
    <recommendedName>
        <fullName evidence="6">WD repeat-containing protein 44</fullName>
    </recommendedName>
</protein>
<sequence>MVVRVWKVVEDERSNEIDVPDVDPSCLYFAELAPLATEKQKISMLKSLKKTKNSACVIFPPKVFRISEKPVHEFRGHKGYVLDLSWSKDKFILSSSVDETVRLWRVAMTLVSKSSRTATINSHCCGIQSKWKGGVIGSMTGCCSFFSVLGNRLQLEASVTLNGKKKSLCKRVIGFQFCPQDSSKVMVTSVDCHVRILHGPNVVGKFRGTISAI</sequence>
<keyword evidence="2" id="KW-0677">Repeat</keyword>
<dbReference type="Proteomes" id="UP001206925">
    <property type="component" value="Unassembled WGS sequence"/>
</dbReference>
<evidence type="ECO:0000313" key="5">
    <source>
        <dbReference type="Proteomes" id="UP001206925"/>
    </source>
</evidence>
<dbReference type="PANTHER" id="PTHR14221:SF51">
    <property type="entry name" value="TRANSDUCIN_WD40 REPEAT-LIKE SUPERFAMILY PROTEIN-RELATED"/>
    <property type="match status" value="1"/>
</dbReference>
<reference evidence="4" key="1">
    <citation type="submission" date="2022-06" db="EMBL/GenBank/DDBJ databases">
        <title>Uncovering the hologenomic basis of an extraordinary plant invasion.</title>
        <authorList>
            <person name="Bieker V.C."/>
            <person name="Martin M.D."/>
            <person name="Gilbert T."/>
            <person name="Hodgins K."/>
            <person name="Battlay P."/>
            <person name="Petersen B."/>
            <person name="Wilson J."/>
        </authorList>
    </citation>
    <scope>NUCLEOTIDE SEQUENCE</scope>
    <source>
        <strain evidence="4">AA19_3_7</strain>
        <tissue evidence="4">Leaf</tissue>
    </source>
</reference>
<dbReference type="PROSITE" id="PS50294">
    <property type="entry name" value="WD_REPEATS_REGION"/>
    <property type="match status" value="1"/>
</dbReference>
<organism evidence="4 5">
    <name type="scientific">Ambrosia artemisiifolia</name>
    <name type="common">Common ragweed</name>
    <dbReference type="NCBI Taxonomy" id="4212"/>
    <lineage>
        <taxon>Eukaryota</taxon>
        <taxon>Viridiplantae</taxon>
        <taxon>Streptophyta</taxon>
        <taxon>Embryophyta</taxon>
        <taxon>Tracheophyta</taxon>
        <taxon>Spermatophyta</taxon>
        <taxon>Magnoliopsida</taxon>
        <taxon>eudicotyledons</taxon>
        <taxon>Gunneridae</taxon>
        <taxon>Pentapetalae</taxon>
        <taxon>asterids</taxon>
        <taxon>campanulids</taxon>
        <taxon>Asterales</taxon>
        <taxon>Asteraceae</taxon>
        <taxon>Asteroideae</taxon>
        <taxon>Heliantheae alliance</taxon>
        <taxon>Heliantheae</taxon>
        <taxon>Ambrosia</taxon>
    </lineage>
</organism>
<dbReference type="SMART" id="SM00320">
    <property type="entry name" value="WD40"/>
    <property type="match status" value="2"/>
</dbReference>
<dbReference type="PANTHER" id="PTHR14221">
    <property type="entry name" value="WD REPEAT DOMAIN 44"/>
    <property type="match status" value="1"/>
</dbReference>
<dbReference type="EMBL" id="JAMZMK010008048">
    <property type="protein sequence ID" value="KAI7742219.1"/>
    <property type="molecule type" value="Genomic_DNA"/>
</dbReference>
<accession>A0AAD5CKH9</accession>
<gene>
    <name evidence="4" type="ORF">M8C21_032787</name>
</gene>
<proteinExistence type="predicted"/>
<evidence type="ECO:0008006" key="6">
    <source>
        <dbReference type="Google" id="ProtNLM"/>
    </source>
</evidence>
<dbReference type="InterPro" id="IPR040324">
    <property type="entry name" value="WDR44/Dgr2"/>
</dbReference>
<comment type="caution">
    <text evidence="4">The sequence shown here is derived from an EMBL/GenBank/DDBJ whole genome shotgun (WGS) entry which is preliminary data.</text>
</comment>
<keyword evidence="1 3" id="KW-0853">WD repeat</keyword>
<dbReference type="AlphaFoldDB" id="A0AAD5CKH9"/>